<reference evidence="3 4" key="1">
    <citation type="journal article" date="2024" name="IMA Fungus">
        <title>Apiospora arundinis, a panoply of carbohydrate-active enzymes and secondary metabolites.</title>
        <authorList>
            <person name="Sorensen T."/>
            <person name="Petersen C."/>
            <person name="Muurmann A.T."/>
            <person name="Christiansen J.V."/>
            <person name="Brundto M.L."/>
            <person name="Overgaard C.K."/>
            <person name="Boysen A.T."/>
            <person name="Wollenberg R.D."/>
            <person name="Larsen T.O."/>
            <person name="Sorensen J.L."/>
            <person name="Nielsen K.L."/>
            <person name="Sondergaard T.E."/>
        </authorList>
    </citation>
    <scope>NUCLEOTIDE SEQUENCE [LARGE SCALE GENOMIC DNA]</scope>
    <source>
        <strain evidence="3 4">AAU 773</strain>
    </source>
</reference>
<evidence type="ECO:0000313" key="3">
    <source>
        <dbReference type="EMBL" id="KAK8852157.1"/>
    </source>
</evidence>
<dbReference type="Proteomes" id="UP001390339">
    <property type="component" value="Unassembled WGS sequence"/>
</dbReference>
<feature type="transmembrane region" description="Helical" evidence="2">
    <location>
        <begin position="177"/>
        <end position="199"/>
    </location>
</feature>
<evidence type="ECO:0000313" key="4">
    <source>
        <dbReference type="Proteomes" id="UP001390339"/>
    </source>
</evidence>
<sequence length="213" mass="23811">MSDSVGRTNGHSTSQNSISTPLLDGHLRLPLSTPWQRLCNPQMDKRTNIRLRFWHLFLALTSLTIVLVHAVAINPFGQAWDPEDTDTSDVFVTSLTEYMVDVNYVVFCLFWFSILFGVSFMPFMHFAHYTSRPAHVPRVTLAALSVIVDACIFFNSTSTIDIDHDDVEDKRTYIADIVLTCVFVLLVVLDMAISLVCALSGVHQMALVGTNAI</sequence>
<feature type="compositionally biased region" description="Polar residues" evidence="1">
    <location>
        <begin position="1"/>
        <end position="20"/>
    </location>
</feature>
<feature type="transmembrane region" description="Helical" evidence="2">
    <location>
        <begin position="104"/>
        <end position="127"/>
    </location>
</feature>
<feature type="region of interest" description="Disordered" evidence="1">
    <location>
        <begin position="1"/>
        <end position="21"/>
    </location>
</feature>
<accession>A0ABR2HSV5</accession>
<keyword evidence="2" id="KW-0472">Membrane</keyword>
<feature type="transmembrane region" description="Helical" evidence="2">
    <location>
        <begin position="53"/>
        <end position="73"/>
    </location>
</feature>
<evidence type="ECO:0000256" key="1">
    <source>
        <dbReference type="SAM" id="MobiDB-lite"/>
    </source>
</evidence>
<protein>
    <submittedName>
        <fullName evidence="3">Uncharacterized protein</fullName>
    </submittedName>
</protein>
<dbReference type="EMBL" id="JAPCWZ010000009">
    <property type="protein sequence ID" value="KAK8852157.1"/>
    <property type="molecule type" value="Genomic_DNA"/>
</dbReference>
<keyword evidence="2" id="KW-1133">Transmembrane helix</keyword>
<comment type="caution">
    <text evidence="3">The sequence shown here is derived from an EMBL/GenBank/DDBJ whole genome shotgun (WGS) entry which is preliminary data.</text>
</comment>
<keyword evidence="4" id="KW-1185">Reference proteome</keyword>
<name>A0ABR2HSV5_9PEZI</name>
<organism evidence="3 4">
    <name type="scientific">Apiospora arundinis</name>
    <dbReference type="NCBI Taxonomy" id="335852"/>
    <lineage>
        <taxon>Eukaryota</taxon>
        <taxon>Fungi</taxon>
        <taxon>Dikarya</taxon>
        <taxon>Ascomycota</taxon>
        <taxon>Pezizomycotina</taxon>
        <taxon>Sordariomycetes</taxon>
        <taxon>Xylariomycetidae</taxon>
        <taxon>Amphisphaeriales</taxon>
        <taxon>Apiosporaceae</taxon>
        <taxon>Apiospora</taxon>
    </lineage>
</organism>
<proteinExistence type="predicted"/>
<feature type="transmembrane region" description="Helical" evidence="2">
    <location>
        <begin position="139"/>
        <end position="157"/>
    </location>
</feature>
<gene>
    <name evidence="3" type="ORF">PGQ11_014636</name>
</gene>
<keyword evidence="2" id="KW-0812">Transmembrane</keyword>
<evidence type="ECO:0000256" key="2">
    <source>
        <dbReference type="SAM" id="Phobius"/>
    </source>
</evidence>